<gene>
    <name evidence="1" type="ORF">PV383_36230</name>
</gene>
<evidence type="ECO:0000313" key="1">
    <source>
        <dbReference type="EMBL" id="MDX3042593.1"/>
    </source>
</evidence>
<name>A0ABU4MZF7_9ACTN</name>
<accession>A0ABU4MZF7</accession>
<sequence>MTHAPHTALVRARSWRLELPAELTLINANDRMHPAKRSPYIKVIRNAAWAMARHHKIPPLERAHVFYVVHPDTKARRRDPGNWSPSAKAAVDGLVDAHVLPDDDHTRLLGPDPRIGTPVKGSQLVLWITDLDQMTDQHIALLNPPTVLSGAAA</sequence>
<dbReference type="RefSeq" id="WP_193382895.1">
    <property type="nucleotide sequence ID" value="NZ_JABXWI010000031.1"/>
</dbReference>
<comment type="caution">
    <text evidence="1">The sequence shown here is derived from an EMBL/GenBank/DDBJ whole genome shotgun (WGS) entry which is preliminary data.</text>
</comment>
<protein>
    <submittedName>
        <fullName evidence="1">Uncharacterized protein</fullName>
    </submittedName>
</protein>
<dbReference type="EMBL" id="JARAWJ010000039">
    <property type="protein sequence ID" value="MDX3042593.1"/>
    <property type="molecule type" value="Genomic_DNA"/>
</dbReference>
<reference evidence="1 2" key="1">
    <citation type="journal article" date="2023" name="Microb. Genom.">
        <title>Mesoterricola silvestris gen. nov., sp. nov., Mesoterricola sediminis sp. nov., Geothrix oryzae sp. nov., Geothrix edaphica sp. nov., Geothrix rubra sp. nov., and Geothrix limicola sp. nov., six novel members of Acidobacteriota isolated from soils.</title>
        <authorList>
            <person name="Weisberg A.J."/>
            <person name="Pearce E."/>
            <person name="Kramer C.G."/>
            <person name="Chang J.H."/>
            <person name="Clarke C.R."/>
        </authorList>
    </citation>
    <scope>NUCLEOTIDE SEQUENCE [LARGE SCALE GENOMIC DNA]</scope>
    <source>
        <strain evidence="1 2">NE20-4-1</strain>
    </source>
</reference>
<dbReference type="SUPFAM" id="SSF103084">
    <property type="entry name" value="Holliday junction resolvase RusA"/>
    <property type="match status" value="1"/>
</dbReference>
<organism evidence="1 2">
    <name type="scientific">Streptomyces caniscabiei</name>
    <dbReference type="NCBI Taxonomy" id="2746961"/>
    <lineage>
        <taxon>Bacteria</taxon>
        <taxon>Bacillati</taxon>
        <taxon>Actinomycetota</taxon>
        <taxon>Actinomycetes</taxon>
        <taxon>Kitasatosporales</taxon>
        <taxon>Streptomycetaceae</taxon>
        <taxon>Streptomyces</taxon>
    </lineage>
</organism>
<evidence type="ECO:0000313" key="2">
    <source>
        <dbReference type="Proteomes" id="UP001282474"/>
    </source>
</evidence>
<dbReference type="Gene3D" id="3.30.1330.70">
    <property type="entry name" value="Holliday junction resolvase RusA"/>
    <property type="match status" value="1"/>
</dbReference>
<keyword evidence="2" id="KW-1185">Reference proteome</keyword>
<dbReference type="InterPro" id="IPR036614">
    <property type="entry name" value="RusA-like_sf"/>
</dbReference>
<dbReference type="Proteomes" id="UP001282474">
    <property type="component" value="Unassembled WGS sequence"/>
</dbReference>
<proteinExistence type="predicted"/>